<evidence type="ECO:0000256" key="1">
    <source>
        <dbReference type="SAM" id="SignalP"/>
    </source>
</evidence>
<accession>A0ABT6DMG4</accession>
<evidence type="ECO:0000313" key="2">
    <source>
        <dbReference type="EMBL" id="MDG0816333.1"/>
    </source>
</evidence>
<feature type="chain" id="PRO_5046743724" evidence="1">
    <location>
        <begin position="19"/>
        <end position="552"/>
    </location>
</feature>
<name>A0ABT6DMG4_9BACT</name>
<gene>
    <name evidence="2" type="ORF">NWE73_08165</name>
</gene>
<protein>
    <submittedName>
        <fullName evidence="2">Uncharacterized protein</fullName>
    </submittedName>
</protein>
<dbReference type="RefSeq" id="WP_277577811.1">
    <property type="nucleotide sequence ID" value="NZ_JANRMI010000002.1"/>
</dbReference>
<dbReference type="Proteomes" id="UP001152321">
    <property type="component" value="Unassembled WGS sequence"/>
</dbReference>
<keyword evidence="3" id="KW-1185">Reference proteome</keyword>
<comment type="caution">
    <text evidence="2">The sequence shown here is derived from an EMBL/GenBank/DDBJ whole genome shotgun (WGS) entry which is preliminary data.</text>
</comment>
<sequence>MNGIVGFILLLFSSSAIAAATSSDWRVTKLTWTEQDEIKFGEFVASIGQAIEKRKCGRVDKCLASTANPYRASDPPELKPTADCADFPYYLRSYFAWKNGLPMSYESMVTARPVPGNKGDLRYTTYGNMVIARFDLLASLSSISEEWLASSYPNAVNFLNDNLKKLTWSANFRMIGTEDGNLFTDFYPVKISRESIRPGTVMYDPNGHVTIIYKIGDDGRVYYIDGHPDNTVSAGMFNSKFMRSIPEQGAGFKNFRPLSLVGATKDSEGVYVGGQIVGAKNASLPLFGTEQFYGTQPDPGGNWSKGKFIFRGKSVSYYDYVRLRMAKGELRLDPILDMQQDVADICESLKDRVIAVDTAIQVGVQNKEHPERLPENIYGTMGEWEDYSSPARDARLKVTFMELLNQSKNYIARHKAGDSTIVYKGKNLPKDLLAAYERGAKSCELSYTTTNGLIVKMNLEDVRRRLFDLSFDPYHCVELRWGATDEKELSSCHDDQTKREWYTREKWIRYQWERQFELRMDYSLEELTGPLPGTGIAAPPDVDLERFLRSQM</sequence>
<proteinExistence type="predicted"/>
<dbReference type="EMBL" id="JANRMI010000002">
    <property type="protein sequence ID" value="MDG0816333.1"/>
    <property type="molecule type" value="Genomic_DNA"/>
</dbReference>
<feature type="signal peptide" evidence="1">
    <location>
        <begin position="1"/>
        <end position="18"/>
    </location>
</feature>
<reference evidence="2" key="1">
    <citation type="submission" date="2022-08" db="EMBL/GenBank/DDBJ databases">
        <title>Novel Bdellovibrio Species Isolated from Svalbard: Designation Bdellovibrio svalbardensis.</title>
        <authorList>
            <person name="Mitchell R.J."/>
            <person name="Choi S.Y."/>
        </authorList>
    </citation>
    <scope>NUCLEOTIDE SEQUENCE</scope>
    <source>
        <strain evidence="2">PAP01</strain>
    </source>
</reference>
<keyword evidence="1" id="KW-0732">Signal</keyword>
<organism evidence="2 3">
    <name type="scientific">Bdellovibrio svalbardensis</name>
    <dbReference type="NCBI Taxonomy" id="2972972"/>
    <lineage>
        <taxon>Bacteria</taxon>
        <taxon>Pseudomonadati</taxon>
        <taxon>Bdellovibrionota</taxon>
        <taxon>Bdellovibrionia</taxon>
        <taxon>Bdellovibrionales</taxon>
        <taxon>Pseudobdellovibrionaceae</taxon>
        <taxon>Bdellovibrio</taxon>
    </lineage>
</organism>
<evidence type="ECO:0000313" key="3">
    <source>
        <dbReference type="Proteomes" id="UP001152321"/>
    </source>
</evidence>